<evidence type="ECO:0000259" key="7">
    <source>
        <dbReference type="PROSITE" id="PS50011"/>
    </source>
</evidence>
<dbReference type="PROSITE" id="PS00108">
    <property type="entry name" value="PROTEIN_KINASE_ST"/>
    <property type="match status" value="1"/>
</dbReference>
<dbReference type="eggNOG" id="KOG0616">
    <property type="taxonomic scope" value="Eukaryota"/>
</dbReference>
<reference evidence="8" key="2">
    <citation type="submission" date="2024-10" db="UniProtKB">
        <authorList>
            <consortium name="EnsemblProtists"/>
        </authorList>
    </citation>
    <scope>IDENTIFICATION</scope>
</reference>
<dbReference type="InterPro" id="IPR011009">
    <property type="entry name" value="Kinase-like_dom_sf"/>
</dbReference>
<dbReference type="PaxDb" id="2903-EOD39255"/>
<dbReference type="Gene3D" id="1.10.510.10">
    <property type="entry name" value="Transferase(Phosphotransferase) domain 1"/>
    <property type="match status" value="1"/>
</dbReference>
<dbReference type="STRING" id="2903.R1FJN5"/>
<organism evidence="8 9">
    <name type="scientific">Emiliania huxleyi (strain CCMP1516)</name>
    <dbReference type="NCBI Taxonomy" id="280463"/>
    <lineage>
        <taxon>Eukaryota</taxon>
        <taxon>Haptista</taxon>
        <taxon>Haptophyta</taxon>
        <taxon>Prymnesiophyceae</taxon>
        <taxon>Isochrysidales</taxon>
        <taxon>Noelaerhabdaceae</taxon>
        <taxon>Emiliania</taxon>
    </lineage>
</organism>
<accession>A0A0D3KU20</accession>
<evidence type="ECO:0000256" key="2">
    <source>
        <dbReference type="ARBA" id="ARBA00022679"/>
    </source>
</evidence>
<sequence length="609" mass="64537">MYFFGVLVPTKNMIELTTGFAAIVLPAKRDGEKKVGTRVSHRSLMLPSAQHTVETKDSPADPLCLLEDTDEYAPSPVAGFLKVLGNGASGTVWLLGTVGGTVGGDAAAAAACARTAGSAGGEACCGGCIVCGSGELGNRCRGDRCCADERSASRAPGSSALALGGGSWTHGGRFALKVSSRDEGGEATCSDPRTEAELITRSRHDFIVRSFGSHFDVRNGKTYLMTEACMGGDLGSLLARLRRAQEGCPPPGGCRRRGRLPDEVARTYAVCVVSAIGYLHEQGVMYRDLKPDNLVVDGRGLLKLAASSRTLCGTPEYLAPEMVAMQGHGPPVDWWAVGVLVYEMTHGHTPFSDRGAVDDVLQLYRNIGNPAFRVCYDASLPPPLLSFAKRLLRRNPATRLGSPADGAAAGSQAVRAHEWLRDVAWEAPGAWRRLDPLSLQPTTPGAAGEVGGCSEEQAEQQAEEQAEELSGRGTERAVPVPVPQQQQPPPAVGGEEGSGEEGSPLRRAPGLAPSPKPRSPRRRSHDLSRGRHSAAPAQRRRQSHDLATRSPYSLMTRMLLLQQGGSAQWVRKASSLAEDCERLVAFTAGWASDGLLAQEQPVPLATPTS</sequence>
<dbReference type="KEGG" id="ehx:EMIHUDRAFT_454484"/>
<keyword evidence="2" id="KW-0808">Transferase</keyword>
<dbReference type="Gene3D" id="3.30.200.20">
    <property type="entry name" value="Phosphorylase Kinase, domain 1"/>
    <property type="match status" value="1"/>
</dbReference>
<proteinExistence type="predicted"/>
<keyword evidence="9" id="KW-1185">Reference proteome</keyword>
<dbReference type="Pfam" id="PF00069">
    <property type="entry name" value="Pkinase"/>
    <property type="match status" value="1"/>
</dbReference>
<dbReference type="AlphaFoldDB" id="A0A0D3KU20"/>
<dbReference type="RefSeq" id="XP_005791684.1">
    <property type="nucleotide sequence ID" value="XM_005791627.1"/>
</dbReference>
<name>A0A0D3KU20_EMIH1</name>
<dbReference type="SMART" id="SM00220">
    <property type="entry name" value="S_TKc"/>
    <property type="match status" value="1"/>
</dbReference>
<evidence type="ECO:0000256" key="1">
    <source>
        <dbReference type="ARBA" id="ARBA00022527"/>
    </source>
</evidence>
<reference evidence="9" key="1">
    <citation type="journal article" date="2013" name="Nature">
        <title>Pan genome of the phytoplankton Emiliania underpins its global distribution.</title>
        <authorList>
            <person name="Read B.A."/>
            <person name="Kegel J."/>
            <person name="Klute M.J."/>
            <person name="Kuo A."/>
            <person name="Lefebvre S.C."/>
            <person name="Maumus F."/>
            <person name="Mayer C."/>
            <person name="Miller J."/>
            <person name="Monier A."/>
            <person name="Salamov A."/>
            <person name="Young J."/>
            <person name="Aguilar M."/>
            <person name="Claverie J.M."/>
            <person name="Frickenhaus S."/>
            <person name="Gonzalez K."/>
            <person name="Herman E.K."/>
            <person name="Lin Y.C."/>
            <person name="Napier J."/>
            <person name="Ogata H."/>
            <person name="Sarno A.F."/>
            <person name="Shmutz J."/>
            <person name="Schroeder D."/>
            <person name="de Vargas C."/>
            <person name="Verret F."/>
            <person name="von Dassow P."/>
            <person name="Valentin K."/>
            <person name="Van de Peer Y."/>
            <person name="Wheeler G."/>
            <person name="Dacks J.B."/>
            <person name="Delwiche C.F."/>
            <person name="Dyhrman S.T."/>
            <person name="Glockner G."/>
            <person name="John U."/>
            <person name="Richards T."/>
            <person name="Worden A.Z."/>
            <person name="Zhang X."/>
            <person name="Grigoriev I.V."/>
            <person name="Allen A.E."/>
            <person name="Bidle K."/>
            <person name="Borodovsky M."/>
            <person name="Bowler C."/>
            <person name="Brownlee C."/>
            <person name="Cock J.M."/>
            <person name="Elias M."/>
            <person name="Gladyshev V.N."/>
            <person name="Groth M."/>
            <person name="Guda C."/>
            <person name="Hadaegh A."/>
            <person name="Iglesias-Rodriguez M.D."/>
            <person name="Jenkins J."/>
            <person name="Jones B.M."/>
            <person name="Lawson T."/>
            <person name="Leese F."/>
            <person name="Lindquist E."/>
            <person name="Lobanov A."/>
            <person name="Lomsadze A."/>
            <person name="Malik S.B."/>
            <person name="Marsh M.E."/>
            <person name="Mackinder L."/>
            <person name="Mock T."/>
            <person name="Mueller-Roeber B."/>
            <person name="Pagarete A."/>
            <person name="Parker M."/>
            <person name="Probert I."/>
            <person name="Quesneville H."/>
            <person name="Raines C."/>
            <person name="Rensing S.A."/>
            <person name="Riano-Pachon D.M."/>
            <person name="Richier S."/>
            <person name="Rokitta S."/>
            <person name="Shiraiwa Y."/>
            <person name="Soanes D.M."/>
            <person name="van der Giezen M."/>
            <person name="Wahlund T.M."/>
            <person name="Williams B."/>
            <person name="Wilson W."/>
            <person name="Wolfe G."/>
            <person name="Wurch L.L."/>
        </authorList>
    </citation>
    <scope>NUCLEOTIDE SEQUENCE</scope>
</reference>
<evidence type="ECO:0000313" key="8">
    <source>
        <dbReference type="EnsemblProtists" id="EOD39255"/>
    </source>
</evidence>
<dbReference type="PROSITE" id="PS50011">
    <property type="entry name" value="PROTEIN_KINASE_DOM"/>
    <property type="match status" value="1"/>
</dbReference>
<keyword evidence="3" id="KW-0547">Nucleotide-binding</keyword>
<evidence type="ECO:0000256" key="5">
    <source>
        <dbReference type="ARBA" id="ARBA00022840"/>
    </source>
</evidence>
<keyword evidence="5" id="KW-0067">ATP-binding</keyword>
<feature type="compositionally biased region" description="Pro residues" evidence="6">
    <location>
        <begin position="480"/>
        <end position="491"/>
    </location>
</feature>
<dbReference type="EnsemblProtists" id="EOD39255">
    <property type="protein sequence ID" value="EOD39255"/>
    <property type="gene ID" value="EMIHUDRAFT_454484"/>
</dbReference>
<protein>
    <recommendedName>
        <fullName evidence="7">Protein kinase domain-containing protein</fullName>
    </recommendedName>
</protein>
<evidence type="ECO:0000256" key="6">
    <source>
        <dbReference type="SAM" id="MobiDB-lite"/>
    </source>
</evidence>
<dbReference type="GeneID" id="17284525"/>
<dbReference type="PANTHER" id="PTHR24353:SF143">
    <property type="entry name" value="PROTEIN KINASE DOMAIN-CONTAINING PROTEIN"/>
    <property type="match status" value="1"/>
</dbReference>
<evidence type="ECO:0000256" key="3">
    <source>
        <dbReference type="ARBA" id="ARBA00022741"/>
    </source>
</evidence>
<keyword evidence="4" id="KW-0418">Kinase</keyword>
<evidence type="ECO:0000313" key="9">
    <source>
        <dbReference type="Proteomes" id="UP000013827"/>
    </source>
</evidence>
<dbReference type="Proteomes" id="UP000013827">
    <property type="component" value="Unassembled WGS sequence"/>
</dbReference>
<dbReference type="InterPro" id="IPR008271">
    <property type="entry name" value="Ser/Thr_kinase_AS"/>
</dbReference>
<dbReference type="GO" id="GO:0004691">
    <property type="term" value="F:cAMP-dependent protein kinase activity"/>
    <property type="evidence" value="ECO:0007669"/>
    <property type="project" value="TreeGrafter"/>
</dbReference>
<dbReference type="SUPFAM" id="SSF56112">
    <property type="entry name" value="Protein kinase-like (PK-like)"/>
    <property type="match status" value="1"/>
</dbReference>
<dbReference type="HOGENOM" id="CLU_448670_0_0_1"/>
<evidence type="ECO:0000256" key="4">
    <source>
        <dbReference type="ARBA" id="ARBA00022777"/>
    </source>
</evidence>
<dbReference type="InterPro" id="IPR000719">
    <property type="entry name" value="Prot_kinase_dom"/>
</dbReference>
<dbReference type="PANTHER" id="PTHR24353">
    <property type="entry name" value="CYCLIC NUCLEOTIDE-DEPENDENT PROTEIN KINASE"/>
    <property type="match status" value="1"/>
</dbReference>
<keyword evidence="1" id="KW-0723">Serine/threonine-protein kinase</keyword>
<feature type="compositionally biased region" description="Acidic residues" evidence="6">
    <location>
        <begin position="456"/>
        <end position="467"/>
    </location>
</feature>
<feature type="region of interest" description="Disordered" evidence="6">
    <location>
        <begin position="435"/>
        <end position="547"/>
    </location>
</feature>
<dbReference type="GO" id="GO:0005952">
    <property type="term" value="C:cAMP-dependent protein kinase complex"/>
    <property type="evidence" value="ECO:0007669"/>
    <property type="project" value="TreeGrafter"/>
</dbReference>
<feature type="domain" description="Protein kinase" evidence="7">
    <location>
        <begin position="78"/>
        <end position="420"/>
    </location>
</feature>
<dbReference type="GO" id="GO:0005524">
    <property type="term" value="F:ATP binding"/>
    <property type="evidence" value="ECO:0007669"/>
    <property type="project" value="UniProtKB-KW"/>
</dbReference>